<dbReference type="GO" id="GO:0004519">
    <property type="term" value="F:endonuclease activity"/>
    <property type="evidence" value="ECO:0007669"/>
    <property type="project" value="UniProtKB-KW"/>
</dbReference>
<dbReference type="Gene3D" id="3.60.10.10">
    <property type="entry name" value="Endonuclease/exonuclease/phosphatase"/>
    <property type="match status" value="1"/>
</dbReference>
<feature type="domain" description="Endonuclease/exonuclease/phosphatase" evidence="2">
    <location>
        <begin position="50"/>
        <end position="266"/>
    </location>
</feature>
<dbReference type="Pfam" id="PF03372">
    <property type="entry name" value="Exo_endo_phos"/>
    <property type="match status" value="1"/>
</dbReference>
<evidence type="ECO:0000256" key="1">
    <source>
        <dbReference type="SAM" id="SignalP"/>
    </source>
</evidence>
<dbReference type="InterPro" id="IPR005135">
    <property type="entry name" value="Endo/exonuclease/phosphatase"/>
</dbReference>
<keyword evidence="3" id="KW-0540">Nuclease</keyword>
<dbReference type="PANTHER" id="PTHR16320">
    <property type="entry name" value="SPHINGOMYELINASE FAMILY MEMBER"/>
    <property type="match status" value="1"/>
</dbReference>
<protein>
    <submittedName>
        <fullName evidence="3">Endonuclease/exonuclease/phosphatase family protein</fullName>
    </submittedName>
</protein>
<comment type="caution">
    <text evidence="3">The sequence shown here is derived from an EMBL/GenBank/DDBJ whole genome shotgun (WGS) entry which is preliminary data.</text>
</comment>
<dbReference type="EMBL" id="JANZXA010000005">
    <property type="protein sequence ID" value="MCT2399629.1"/>
    <property type="molecule type" value="Genomic_DNA"/>
</dbReference>
<reference evidence="3" key="1">
    <citation type="submission" date="2022-09" db="EMBL/GenBank/DDBJ databases">
        <title>Novosphingobium sp. Nov., a polycyclic aromatic hydrocarbon-degrading bacterium isolated form mangrove sediments in HongKong.</title>
        <authorList>
            <person name="Hu Z."/>
        </authorList>
    </citation>
    <scope>NUCLEOTIDE SEQUENCE</scope>
    <source>
        <strain evidence="3">HK4-1</strain>
    </source>
</reference>
<dbReference type="InterPro" id="IPR038772">
    <property type="entry name" value="Sph/SMPD2-like"/>
</dbReference>
<keyword evidence="1" id="KW-0732">Signal</keyword>
<evidence type="ECO:0000259" key="2">
    <source>
        <dbReference type="Pfam" id="PF03372"/>
    </source>
</evidence>
<dbReference type="SUPFAM" id="SSF56219">
    <property type="entry name" value="DNase I-like"/>
    <property type="match status" value="1"/>
</dbReference>
<evidence type="ECO:0000313" key="3">
    <source>
        <dbReference type="EMBL" id="MCT2399629.1"/>
    </source>
</evidence>
<sequence length="346" mass="36458">MKLLRSAALAAAFITIAAYIPHGTPAAVVSRPSARIVHASDDTAGTLSVMTWNVKGLPMPVAFGRPSALSEIGRRLASLRHEGRQPHIVLLQEAFISEAKSIGAEGGYPYMAIGPQPDDAAPSPSLDAGFRENARWRKGEDDGKWVGSGLVILSDYPIVETARMAFPQDQCAGYDCLAAKGVLLARVAVPGTSRPVTVIDTHLNSRKASGVSVARANTAYAWQAGTVRRFVAKNVGPEDDVIFGGDFNIGHDPHRLAAAGRGGGFLTGSKEAIATAAGAKLSAPGDEADFLAVQDRAKDKEYYRPGNGSRLALRGVEIPFGIAEGGFDLSDHLGFVATYQLAARQL</sequence>
<dbReference type="RefSeq" id="WP_260045737.1">
    <property type="nucleotide sequence ID" value="NZ_JANZXA010000005.1"/>
</dbReference>
<dbReference type="InterPro" id="IPR036691">
    <property type="entry name" value="Endo/exonu/phosph_ase_sf"/>
</dbReference>
<keyword evidence="3" id="KW-0255">Endonuclease</keyword>
<proteinExistence type="predicted"/>
<keyword evidence="3" id="KW-0378">Hydrolase</keyword>
<feature type="chain" id="PRO_5046467725" evidence="1">
    <location>
        <begin position="18"/>
        <end position="346"/>
    </location>
</feature>
<feature type="signal peptide" evidence="1">
    <location>
        <begin position="1"/>
        <end position="17"/>
    </location>
</feature>
<gene>
    <name evidence="3" type="ORF">NZK81_08705</name>
</gene>
<dbReference type="PANTHER" id="PTHR16320:SF23">
    <property type="entry name" value="SPHINGOMYELINASE C 1"/>
    <property type="match status" value="1"/>
</dbReference>
<evidence type="ECO:0000313" key="4">
    <source>
        <dbReference type="Proteomes" id="UP001165583"/>
    </source>
</evidence>
<name>A0ABT2I4A5_9SPHN</name>
<keyword evidence="4" id="KW-1185">Reference proteome</keyword>
<accession>A0ABT2I4A5</accession>
<organism evidence="3 4">
    <name type="scientific">Novosphingobium mangrovi</name>
    <name type="common">ex Huang et al. 2023</name>
    <dbReference type="NCBI Taxonomy" id="2976432"/>
    <lineage>
        <taxon>Bacteria</taxon>
        <taxon>Pseudomonadati</taxon>
        <taxon>Pseudomonadota</taxon>
        <taxon>Alphaproteobacteria</taxon>
        <taxon>Sphingomonadales</taxon>
        <taxon>Sphingomonadaceae</taxon>
        <taxon>Novosphingobium</taxon>
    </lineage>
</organism>
<dbReference type="Proteomes" id="UP001165583">
    <property type="component" value="Unassembled WGS sequence"/>
</dbReference>